<feature type="transmembrane region" description="Helical" evidence="1">
    <location>
        <begin position="83"/>
        <end position="109"/>
    </location>
</feature>
<sequence length="841" mass="94354">MESRLPSSLVALAQTLLGVASRLLTRQFIFAVACVAILSAKLLHIYAHLDALQLHTVFGWGWSFFFQDTVVLLLLRLLLDQGIFATCIAFCISALLLLMGSGSTAFYITAGTELRWKNMKAIHDPSAFKMLATGIFMLLVVMAVLFVVSMVLQSVCFVVADTCIDVLRVPVNALYRLARKGFAKWRGKELPEEEEPKSYLLLSQDHDDDSDDFAYDLETNSAGSSQQTPPSASALMICLRLLVGFGMALQVLCTMFRPPDSSLVFLSWTLPLMPIVHLMVGATLSTVVALPVTFQHITALAPPIAFSWLPDKPHAGFEDWYNNKPHYSAEKDPLELSNLDQELLPELQKIDLGDVPIKHVMLMKLESTRKDVFPLKKNAGVWDRLASTFKNNTIPPKIEQQIASLTPMARYLTGDLENGFANGSHNLERNGRTFRGGISAQNAHTTATYTLKSLLGTHCGIVPLVADFNIEYTQHIYQPCLPHIFDAFNDLKCGNESNQGASNWTSKYMQSTTLGYDNQDLLMPKLGFSEDNIIGGEYLKEEGHKFPPKNISDVNYYGMPEIAIEDYLRDAFATAKKTGDRLFLSHLTSTSHHDFSLPEDEKMVDLAGNKDWDMLSRYLNSIGYVDRWLGKILDILDEQGVADETLIIFVGDHGLSIAEDNSFTPYHNPKISNFHVPLVVSHPSLPRINLTEPVTSLQILPTVLDLLLETQTLTPCEATAARELLRNYEGQSLLRSQKTISDDNKHLGWQFTIMNPGGSSLAVRDANHPELRLIVPLMAGSEWRFTDLAEDSYEKEAVLSFDFNTLVRRLDNQVQQAWVKKAVQMAEWWVEENRKRYRFKP</sequence>
<feature type="transmembrane region" description="Helical" evidence="1">
    <location>
        <begin position="28"/>
        <end position="47"/>
    </location>
</feature>
<reference evidence="3 4" key="1">
    <citation type="journal article" date="2020" name="Microbiol. Resour. Announc.">
        <title>Draft Genome Sequence of a Cladosporium Species Isolated from the Mesophotic Ascidian Didemnum maculosum.</title>
        <authorList>
            <person name="Gioti A."/>
            <person name="Siaperas R."/>
            <person name="Nikolaivits E."/>
            <person name="Le Goff G."/>
            <person name="Ouazzani J."/>
            <person name="Kotoulas G."/>
            <person name="Topakas E."/>
        </authorList>
    </citation>
    <scope>NUCLEOTIDE SEQUENCE [LARGE SCALE GENOMIC DNA]</scope>
    <source>
        <strain evidence="3 4">TM138-S3</strain>
    </source>
</reference>
<keyword evidence="4" id="KW-1185">Reference proteome</keyword>
<feature type="transmembrane region" description="Helical" evidence="1">
    <location>
        <begin position="59"/>
        <end position="77"/>
    </location>
</feature>
<gene>
    <name evidence="3" type="ORF">WHR41_05973</name>
</gene>
<dbReference type="InterPro" id="IPR017850">
    <property type="entry name" value="Alkaline_phosphatase_core_sf"/>
</dbReference>
<dbReference type="PANTHER" id="PTHR43751">
    <property type="entry name" value="SULFATASE"/>
    <property type="match status" value="1"/>
</dbReference>
<dbReference type="Proteomes" id="UP000803884">
    <property type="component" value="Unassembled WGS sequence"/>
</dbReference>
<dbReference type="InterPro" id="IPR000917">
    <property type="entry name" value="Sulfatase_N"/>
</dbReference>
<protein>
    <recommendedName>
        <fullName evidence="2">Sulfatase N-terminal domain-containing protein</fullName>
    </recommendedName>
</protein>
<feature type="transmembrane region" description="Helical" evidence="1">
    <location>
        <begin position="130"/>
        <end position="152"/>
    </location>
</feature>
<keyword evidence="1" id="KW-0472">Membrane</keyword>
<dbReference type="RefSeq" id="XP_069228804.1">
    <property type="nucleotide sequence ID" value="XM_069374578.1"/>
</dbReference>
<comment type="caution">
    <text evidence="3">The sequence shown here is derived from an EMBL/GenBank/DDBJ whole genome shotgun (WGS) entry which is preliminary data.</text>
</comment>
<keyword evidence="1" id="KW-1133">Transmembrane helix</keyword>
<evidence type="ECO:0000259" key="2">
    <source>
        <dbReference type="Pfam" id="PF00884"/>
    </source>
</evidence>
<keyword evidence="1" id="KW-0812">Transmembrane</keyword>
<dbReference type="Pfam" id="PF00884">
    <property type="entry name" value="Sulfatase"/>
    <property type="match status" value="1"/>
</dbReference>
<organism evidence="3 4">
    <name type="scientific">Cladosporium halotolerans</name>
    <dbReference type="NCBI Taxonomy" id="1052096"/>
    <lineage>
        <taxon>Eukaryota</taxon>
        <taxon>Fungi</taxon>
        <taxon>Dikarya</taxon>
        <taxon>Ascomycota</taxon>
        <taxon>Pezizomycotina</taxon>
        <taxon>Dothideomycetes</taxon>
        <taxon>Dothideomycetidae</taxon>
        <taxon>Cladosporiales</taxon>
        <taxon>Cladosporiaceae</taxon>
        <taxon>Cladosporium</taxon>
    </lineage>
</organism>
<dbReference type="Gene3D" id="3.40.720.10">
    <property type="entry name" value="Alkaline Phosphatase, subunit A"/>
    <property type="match status" value="1"/>
</dbReference>
<evidence type="ECO:0000256" key="1">
    <source>
        <dbReference type="SAM" id="Phobius"/>
    </source>
</evidence>
<dbReference type="EMBL" id="JAAQHG020000018">
    <property type="protein sequence ID" value="KAL1585698.1"/>
    <property type="molecule type" value="Genomic_DNA"/>
</dbReference>
<name>A0AB34KKT3_9PEZI</name>
<dbReference type="InterPro" id="IPR052701">
    <property type="entry name" value="GAG_Ulvan_Degrading_Sulfatases"/>
</dbReference>
<evidence type="ECO:0000313" key="3">
    <source>
        <dbReference type="EMBL" id="KAL1585698.1"/>
    </source>
</evidence>
<dbReference type="AlphaFoldDB" id="A0AB34KKT3"/>
<feature type="domain" description="Sulfatase N-terminal" evidence="2">
    <location>
        <begin position="506"/>
        <end position="707"/>
    </location>
</feature>
<feature type="transmembrane region" description="Helical" evidence="1">
    <location>
        <begin position="263"/>
        <end position="290"/>
    </location>
</feature>
<evidence type="ECO:0000313" key="4">
    <source>
        <dbReference type="Proteomes" id="UP000803884"/>
    </source>
</evidence>
<dbReference type="GeneID" id="96007416"/>
<dbReference type="SUPFAM" id="SSF53649">
    <property type="entry name" value="Alkaline phosphatase-like"/>
    <property type="match status" value="1"/>
</dbReference>
<dbReference type="PANTHER" id="PTHR43751:SF3">
    <property type="entry name" value="SULFATASE N-TERMINAL DOMAIN-CONTAINING PROTEIN"/>
    <property type="match status" value="1"/>
</dbReference>
<proteinExistence type="predicted"/>
<accession>A0AB34KKT3</accession>